<evidence type="ECO:0000313" key="9">
    <source>
        <dbReference type="Proteomes" id="UP000192907"/>
    </source>
</evidence>
<dbReference type="InterPro" id="IPR039425">
    <property type="entry name" value="RNA_pol_sigma-70-like"/>
</dbReference>
<evidence type="ECO:0000256" key="2">
    <source>
        <dbReference type="ARBA" id="ARBA00023015"/>
    </source>
</evidence>
<dbReference type="Gene3D" id="1.10.1740.10">
    <property type="match status" value="1"/>
</dbReference>
<dbReference type="RefSeq" id="WP_132325802.1">
    <property type="nucleotide sequence ID" value="NZ_FWZT01000034.1"/>
</dbReference>
<keyword evidence="5" id="KW-0804">Transcription</keyword>
<evidence type="ECO:0000256" key="3">
    <source>
        <dbReference type="ARBA" id="ARBA00023082"/>
    </source>
</evidence>
<keyword evidence="3" id="KW-0731">Sigma factor</keyword>
<dbReference type="Pfam" id="PF04542">
    <property type="entry name" value="Sigma70_r2"/>
    <property type="match status" value="1"/>
</dbReference>
<comment type="similarity">
    <text evidence="1">Belongs to the sigma-70 factor family. ECF subfamily.</text>
</comment>
<evidence type="ECO:0000313" key="8">
    <source>
        <dbReference type="EMBL" id="SMF79942.1"/>
    </source>
</evidence>
<dbReference type="STRING" id="1513793.SAMN06296036_13417"/>
<name>A0A1Y6CNI7_9BACT</name>
<dbReference type="CDD" id="cd06171">
    <property type="entry name" value="Sigma70_r4"/>
    <property type="match status" value="1"/>
</dbReference>
<protein>
    <submittedName>
        <fullName evidence="8">RNA polymerase, sigma subunit, ECF family</fullName>
    </submittedName>
</protein>
<evidence type="ECO:0000256" key="1">
    <source>
        <dbReference type="ARBA" id="ARBA00010641"/>
    </source>
</evidence>
<dbReference type="GO" id="GO:0006352">
    <property type="term" value="P:DNA-templated transcription initiation"/>
    <property type="evidence" value="ECO:0007669"/>
    <property type="project" value="InterPro"/>
</dbReference>
<keyword evidence="9" id="KW-1185">Reference proteome</keyword>
<dbReference type="NCBIfam" id="TIGR02937">
    <property type="entry name" value="sigma70-ECF"/>
    <property type="match status" value="1"/>
</dbReference>
<evidence type="ECO:0000256" key="5">
    <source>
        <dbReference type="ARBA" id="ARBA00023163"/>
    </source>
</evidence>
<dbReference type="InterPro" id="IPR013249">
    <property type="entry name" value="RNA_pol_sigma70_r4_t2"/>
</dbReference>
<feature type="domain" description="RNA polymerase sigma-70 region 2" evidence="6">
    <location>
        <begin position="35"/>
        <end position="98"/>
    </location>
</feature>
<dbReference type="PANTHER" id="PTHR43133:SF58">
    <property type="entry name" value="ECF RNA POLYMERASE SIGMA FACTOR SIGD"/>
    <property type="match status" value="1"/>
</dbReference>
<feature type="domain" description="RNA polymerase sigma factor 70 region 4 type 2" evidence="7">
    <location>
        <begin position="133"/>
        <end position="183"/>
    </location>
</feature>
<dbReference type="EMBL" id="FWZT01000034">
    <property type="protein sequence ID" value="SMF79942.1"/>
    <property type="molecule type" value="Genomic_DNA"/>
</dbReference>
<evidence type="ECO:0000259" key="6">
    <source>
        <dbReference type="Pfam" id="PF04542"/>
    </source>
</evidence>
<dbReference type="Pfam" id="PF08281">
    <property type="entry name" value="Sigma70_r4_2"/>
    <property type="match status" value="1"/>
</dbReference>
<accession>A0A1Y6CNI7</accession>
<sequence length="193" mass="22352">MASDQRNPPSLEEKWHGWMMAAQNGERNAYTLLLRELAHFLPRYVVKHVQNQQMADDICQEVLVSIHKARHTWNSERAFMPWLMAIVKHRTIDEIRKWARVKKAEIIDERYDQLLSPSNTEDEVLAAELGNTLNEAIKNLPEKQRQSFRLLKLEGHSVKEASTITGISQSAIKVSAHRAYKSLKKSIGWFHEA</sequence>
<dbReference type="AlphaFoldDB" id="A0A1Y6CNI7"/>
<evidence type="ECO:0000259" key="7">
    <source>
        <dbReference type="Pfam" id="PF08281"/>
    </source>
</evidence>
<dbReference type="InterPro" id="IPR013325">
    <property type="entry name" value="RNA_pol_sigma_r2"/>
</dbReference>
<dbReference type="InterPro" id="IPR036388">
    <property type="entry name" value="WH-like_DNA-bd_sf"/>
</dbReference>
<keyword evidence="2" id="KW-0805">Transcription regulation</keyword>
<evidence type="ECO:0000256" key="4">
    <source>
        <dbReference type="ARBA" id="ARBA00023125"/>
    </source>
</evidence>
<dbReference type="GO" id="GO:0016987">
    <property type="term" value="F:sigma factor activity"/>
    <property type="evidence" value="ECO:0007669"/>
    <property type="project" value="UniProtKB-KW"/>
</dbReference>
<proteinExistence type="inferred from homology"/>
<dbReference type="OrthoDB" id="7041663at2"/>
<dbReference type="SUPFAM" id="SSF88659">
    <property type="entry name" value="Sigma3 and sigma4 domains of RNA polymerase sigma factors"/>
    <property type="match status" value="1"/>
</dbReference>
<dbReference type="SUPFAM" id="SSF88946">
    <property type="entry name" value="Sigma2 domain of RNA polymerase sigma factors"/>
    <property type="match status" value="1"/>
</dbReference>
<dbReference type="InterPro" id="IPR014284">
    <property type="entry name" value="RNA_pol_sigma-70_dom"/>
</dbReference>
<keyword evidence="4" id="KW-0238">DNA-binding</keyword>
<gene>
    <name evidence="8" type="ORF">SAMN06296036_13417</name>
</gene>
<dbReference type="Gene3D" id="1.10.10.10">
    <property type="entry name" value="Winged helix-like DNA-binding domain superfamily/Winged helix DNA-binding domain"/>
    <property type="match status" value="1"/>
</dbReference>
<reference evidence="9" key="1">
    <citation type="submission" date="2017-04" db="EMBL/GenBank/DDBJ databases">
        <authorList>
            <person name="Varghese N."/>
            <person name="Submissions S."/>
        </authorList>
    </citation>
    <scope>NUCLEOTIDE SEQUENCE [LARGE SCALE GENOMIC DNA]</scope>
    <source>
        <strain evidence="9">RKEM611</strain>
    </source>
</reference>
<organism evidence="8 9">
    <name type="scientific">Pseudobacteriovorax antillogorgiicola</name>
    <dbReference type="NCBI Taxonomy" id="1513793"/>
    <lineage>
        <taxon>Bacteria</taxon>
        <taxon>Pseudomonadati</taxon>
        <taxon>Bdellovibrionota</taxon>
        <taxon>Oligoflexia</taxon>
        <taxon>Oligoflexales</taxon>
        <taxon>Pseudobacteriovoracaceae</taxon>
        <taxon>Pseudobacteriovorax</taxon>
    </lineage>
</organism>
<dbReference type="GO" id="GO:0003677">
    <property type="term" value="F:DNA binding"/>
    <property type="evidence" value="ECO:0007669"/>
    <property type="project" value="UniProtKB-KW"/>
</dbReference>
<dbReference type="PANTHER" id="PTHR43133">
    <property type="entry name" value="RNA POLYMERASE ECF-TYPE SIGMA FACTO"/>
    <property type="match status" value="1"/>
</dbReference>
<dbReference type="Proteomes" id="UP000192907">
    <property type="component" value="Unassembled WGS sequence"/>
</dbReference>
<dbReference type="InterPro" id="IPR013324">
    <property type="entry name" value="RNA_pol_sigma_r3/r4-like"/>
</dbReference>
<dbReference type="InterPro" id="IPR007627">
    <property type="entry name" value="RNA_pol_sigma70_r2"/>
</dbReference>